<reference evidence="1 3" key="1">
    <citation type="journal article" date="2010" name="J. Bacteriol.">
        <title>Complete genome sequence of Halalkalicoccus jeotgali B3(T), an extremely halophilic archaeon.</title>
        <authorList>
            <person name="Roh S.W."/>
            <person name="Nam Y.D."/>
            <person name="Nam S.H."/>
            <person name="Choi S.H."/>
            <person name="Park H.S."/>
            <person name="Bae J.W."/>
        </authorList>
    </citation>
    <scope>NUCLEOTIDE SEQUENCE [LARGE SCALE GENOMIC DNA]</scope>
    <source>
        <strain evidence="1">B3</strain>
        <strain evidence="3">DSM 18796 / CECT 7217 / JCM 14584 / KCTC 4019 / B3</strain>
    </source>
</reference>
<reference evidence="2 4" key="2">
    <citation type="journal article" date="2014" name="PLoS Genet.">
        <title>Phylogenetically driven sequencing of extremely halophilic archaea reveals strategies for static and dynamic osmo-response.</title>
        <authorList>
            <person name="Becker E.A."/>
            <person name="Seitzer P.M."/>
            <person name="Tritt A."/>
            <person name="Larsen D."/>
            <person name="Krusor M."/>
            <person name="Yao A.I."/>
            <person name="Wu D."/>
            <person name="Madern D."/>
            <person name="Eisen J.A."/>
            <person name="Darling A.E."/>
            <person name="Facciotti M.T."/>
        </authorList>
    </citation>
    <scope>NUCLEOTIDE SEQUENCE [LARGE SCALE GENOMIC DNA]</scope>
    <source>
        <strain evidence="2">B3</strain>
        <strain evidence="4">DSM 18796 / CECT 7217 / JCM 14584 / KCTC 4019 / B3</strain>
    </source>
</reference>
<gene>
    <name evidence="1" type="ordered locus">HacjB3_05610</name>
    <name evidence="2" type="ORF">C497_03980</name>
</gene>
<dbReference type="Proteomes" id="UP000011645">
    <property type="component" value="Unassembled WGS sequence"/>
</dbReference>
<name>D8J9Z1_HALJB</name>
<proteinExistence type="predicted"/>
<dbReference type="KEGG" id="hje:HacjB3_05610"/>
<dbReference type="AlphaFoldDB" id="D8J9Z1"/>
<evidence type="ECO:0000313" key="4">
    <source>
        <dbReference type="Proteomes" id="UP000011645"/>
    </source>
</evidence>
<protein>
    <submittedName>
        <fullName evidence="1">Uncharacterized protein</fullName>
    </submittedName>
</protein>
<sequence length="48" mass="5462">MYDRNARRIKLYFFSPEIVPVRIDELQLHEGLVSATPRVCNKLVGGCG</sequence>
<evidence type="ECO:0000313" key="3">
    <source>
        <dbReference type="Proteomes" id="UP000000390"/>
    </source>
</evidence>
<organism evidence="1 3">
    <name type="scientific">Halalkalicoccus jeotgali (strain DSM 18796 / CECT 7217 / JCM 14584 / KCTC 4019 / B3)</name>
    <dbReference type="NCBI Taxonomy" id="795797"/>
    <lineage>
        <taxon>Archaea</taxon>
        <taxon>Methanobacteriati</taxon>
        <taxon>Methanobacteriota</taxon>
        <taxon>Stenosarchaea group</taxon>
        <taxon>Halobacteria</taxon>
        <taxon>Halobacteriales</taxon>
        <taxon>Halococcaceae</taxon>
        <taxon>Halalkalicoccus</taxon>
    </lineage>
</organism>
<accession>D8J9Z1</accession>
<dbReference type="Proteomes" id="UP000000390">
    <property type="component" value="Chromosome"/>
</dbReference>
<dbReference type="EMBL" id="AOHV01000011">
    <property type="protein sequence ID" value="ELY40086.1"/>
    <property type="molecule type" value="Genomic_DNA"/>
</dbReference>
<dbReference type="PATRIC" id="fig|795797.18.peg.1122"/>
<dbReference type="HOGENOM" id="CLU_3147856_0_0_2"/>
<evidence type="ECO:0000313" key="2">
    <source>
        <dbReference type="EMBL" id="ELY40086.1"/>
    </source>
</evidence>
<dbReference type="EMBL" id="CP002062">
    <property type="protein sequence ID" value="ADJ14513.1"/>
    <property type="molecule type" value="Genomic_DNA"/>
</dbReference>
<keyword evidence="4" id="KW-1185">Reference proteome</keyword>
<evidence type="ECO:0000313" key="1">
    <source>
        <dbReference type="EMBL" id="ADJ14513.1"/>
    </source>
</evidence>